<proteinExistence type="predicted"/>
<dbReference type="EMBL" id="JABBWD010000079">
    <property type="protein sequence ID" value="KAG1768442.1"/>
    <property type="molecule type" value="Genomic_DNA"/>
</dbReference>
<sequence length="202" mass="22557">MAALHSLRLIYQLPMFSHSNPASDVPTILQDINIPSVISAEQKDRLLKLPPHYTYFTPLLSLPVSVLVDSTPTLPDFYPALTELDIHKFFSSIECDTSNFASSFFQHSIPPLCLLSQLLDTFKQAVHDGAKSMCDPHFPSNFPCWVITYWYDVGHAVASKQAWSLAHNWLAHHGLHSPDIKLAAAIDEISCTLQTLGWDTAL</sequence>
<protein>
    <submittedName>
        <fullName evidence="1">Uncharacterized protein</fullName>
    </submittedName>
</protein>
<name>A0A9P7CXJ0_9AGAM</name>
<evidence type="ECO:0000313" key="2">
    <source>
        <dbReference type="Proteomes" id="UP000714275"/>
    </source>
</evidence>
<dbReference type="OrthoDB" id="2684522at2759"/>
<organism evidence="1 2">
    <name type="scientific">Suillus placidus</name>
    <dbReference type="NCBI Taxonomy" id="48579"/>
    <lineage>
        <taxon>Eukaryota</taxon>
        <taxon>Fungi</taxon>
        <taxon>Dikarya</taxon>
        <taxon>Basidiomycota</taxon>
        <taxon>Agaricomycotina</taxon>
        <taxon>Agaricomycetes</taxon>
        <taxon>Agaricomycetidae</taxon>
        <taxon>Boletales</taxon>
        <taxon>Suillineae</taxon>
        <taxon>Suillaceae</taxon>
        <taxon>Suillus</taxon>
    </lineage>
</organism>
<dbReference type="AlphaFoldDB" id="A0A9P7CXJ0"/>
<gene>
    <name evidence="1" type="ORF">EV702DRAFT_1203284</name>
</gene>
<accession>A0A9P7CXJ0</accession>
<reference evidence="1" key="1">
    <citation type="journal article" date="2020" name="New Phytol.">
        <title>Comparative genomics reveals dynamic genome evolution in host specialist ectomycorrhizal fungi.</title>
        <authorList>
            <person name="Lofgren L.A."/>
            <person name="Nguyen N.H."/>
            <person name="Vilgalys R."/>
            <person name="Ruytinx J."/>
            <person name="Liao H.L."/>
            <person name="Branco S."/>
            <person name="Kuo A."/>
            <person name="LaButti K."/>
            <person name="Lipzen A."/>
            <person name="Andreopoulos W."/>
            <person name="Pangilinan J."/>
            <person name="Riley R."/>
            <person name="Hundley H."/>
            <person name="Na H."/>
            <person name="Barry K."/>
            <person name="Grigoriev I.V."/>
            <person name="Stajich J.E."/>
            <person name="Kennedy P.G."/>
        </authorList>
    </citation>
    <scope>NUCLEOTIDE SEQUENCE</scope>
    <source>
        <strain evidence="1">DOB743</strain>
    </source>
</reference>
<comment type="caution">
    <text evidence="1">The sequence shown here is derived from an EMBL/GenBank/DDBJ whole genome shotgun (WGS) entry which is preliminary data.</text>
</comment>
<keyword evidence="2" id="KW-1185">Reference proteome</keyword>
<dbReference type="Proteomes" id="UP000714275">
    <property type="component" value="Unassembled WGS sequence"/>
</dbReference>
<evidence type="ECO:0000313" key="1">
    <source>
        <dbReference type="EMBL" id="KAG1768442.1"/>
    </source>
</evidence>